<comment type="caution">
    <text evidence="2">The sequence shown here is derived from an EMBL/GenBank/DDBJ whole genome shotgun (WGS) entry which is preliminary data.</text>
</comment>
<keyword evidence="1" id="KW-1133">Transmembrane helix</keyword>
<organism evidence="2 3">
    <name type="scientific">Rhizophagus irregularis (strain DAOM 181602 / DAOM 197198 / MUCL 43194)</name>
    <name type="common">Arbuscular mycorrhizal fungus</name>
    <name type="synonym">Glomus intraradices</name>
    <dbReference type="NCBI Taxonomy" id="747089"/>
    <lineage>
        <taxon>Eukaryota</taxon>
        <taxon>Fungi</taxon>
        <taxon>Fungi incertae sedis</taxon>
        <taxon>Mucoromycota</taxon>
        <taxon>Glomeromycotina</taxon>
        <taxon>Glomeromycetes</taxon>
        <taxon>Glomerales</taxon>
        <taxon>Glomeraceae</taxon>
        <taxon>Rhizophagus</taxon>
    </lineage>
</organism>
<keyword evidence="1" id="KW-0472">Membrane</keyword>
<reference evidence="2 3" key="2">
    <citation type="journal article" date="2018" name="New Phytol.">
        <title>High intraspecific genome diversity in the model arbuscular mycorrhizal symbiont Rhizophagus irregularis.</title>
        <authorList>
            <person name="Chen E.C.H."/>
            <person name="Morin E."/>
            <person name="Beaudet D."/>
            <person name="Noel J."/>
            <person name="Yildirir G."/>
            <person name="Ndikumana S."/>
            <person name="Charron P."/>
            <person name="St-Onge C."/>
            <person name="Giorgi J."/>
            <person name="Kruger M."/>
            <person name="Marton T."/>
            <person name="Ropars J."/>
            <person name="Grigoriev I.V."/>
            <person name="Hainaut M."/>
            <person name="Henrissat B."/>
            <person name="Roux C."/>
            <person name="Martin F."/>
            <person name="Corradi N."/>
        </authorList>
    </citation>
    <scope>NUCLEOTIDE SEQUENCE [LARGE SCALE GENOMIC DNA]</scope>
    <source>
        <strain evidence="2 3">DAOM 197198</strain>
    </source>
</reference>
<evidence type="ECO:0000313" key="2">
    <source>
        <dbReference type="EMBL" id="POG66740.1"/>
    </source>
</evidence>
<evidence type="ECO:0000256" key="1">
    <source>
        <dbReference type="SAM" id="Phobius"/>
    </source>
</evidence>
<gene>
    <name evidence="2" type="ORF">GLOIN_2v1654114</name>
</gene>
<dbReference type="Proteomes" id="UP000018888">
    <property type="component" value="Unassembled WGS sequence"/>
</dbReference>
<dbReference type="EMBL" id="AUPC02000184">
    <property type="protein sequence ID" value="POG66740.1"/>
    <property type="molecule type" value="Genomic_DNA"/>
</dbReference>
<feature type="transmembrane region" description="Helical" evidence="1">
    <location>
        <begin position="57"/>
        <end position="82"/>
    </location>
</feature>
<dbReference type="AlphaFoldDB" id="A0A2P4PMY5"/>
<accession>A0A2P4PMY5</accession>
<name>A0A2P4PMY5_RHIID</name>
<keyword evidence="3" id="KW-1185">Reference proteome</keyword>
<evidence type="ECO:0000313" key="3">
    <source>
        <dbReference type="Proteomes" id="UP000018888"/>
    </source>
</evidence>
<sequence>MTTLTMQTPIKFNFSFISTLFVQNFLKVNISNLMKSFNMFQEFRKSVKTRSTFTKKFVVNSLCCFKVLFCVLRFFCHLLFLVNKRNFFQSFGK</sequence>
<proteinExistence type="predicted"/>
<keyword evidence="1" id="KW-0812">Transmembrane</keyword>
<reference evidence="2 3" key="1">
    <citation type="journal article" date="2013" name="Proc. Natl. Acad. Sci. U.S.A.">
        <title>Genome of an arbuscular mycorrhizal fungus provides insight into the oldest plant symbiosis.</title>
        <authorList>
            <person name="Tisserant E."/>
            <person name="Malbreil M."/>
            <person name="Kuo A."/>
            <person name="Kohler A."/>
            <person name="Symeonidi A."/>
            <person name="Balestrini R."/>
            <person name="Charron P."/>
            <person name="Duensing N."/>
            <person name="Frei Dit Frey N."/>
            <person name="Gianinazzi-Pearson V."/>
            <person name="Gilbert L.B."/>
            <person name="Handa Y."/>
            <person name="Herr J.R."/>
            <person name="Hijri M."/>
            <person name="Koul R."/>
            <person name="Kawaguchi M."/>
            <person name="Krajinski F."/>
            <person name="Lammers P.J."/>
            <person name="Masclaux F.G."/>
            <person name="Murat C."/>
            <person name="Morin E."/>
            <person name="Ndikumana S."/>
            <person name="Pagni M."/>
            <person name="Petitpierre D."/>
            <person name="Requena N."/>
            <person name="Rosikiewicz P."/>
            <person name="Riley R."/>
            <person name="Saito K."/>
            <person name="San Clemente H."/>
            <person name="Shapiro H."/>
            <person name="van Tuinen D."/>
            <person name="Becard G."/>
            <person name="Bonfante P."/>
            <person name="Paszkowski U."/>
            <person name="Shachar-Hill Y.Y."/>
            <person name="Tuskan G.A."/>
            <person name="Young P.W."/>
            <person name="Sanders I.R."/>
            <person name="Henrissat B."/>
            <person name="Rensing S.A."/>
            <person name="Grigoriev I.V."/>
            <person name="Corradi N."/>
            <person name="Roux C."/>
            <person name="Martin F."/>
        </authorList>
    </citation>
    <scope>NUCLEOTIDE SEQUENCE [LARGE SCALE GENOMIC DNA]</scope>
    <source>
        <strain evidence="2 3">DAOM 197198</strain>
    </source>
</reference>
<protein>
    <submittedName>
        <fullName evidence="2">Uncharacterized protein</fullName>
    </submittedName>
</protein>